<sequence>MDIRESQSLDDLLYSSVRLSYERIARGVRPGCRQNRYAARMLLCYVCNRLRADEIVPVQHKKFITHDVFHLIYRVCGTKLLFLLHIFDMHTKIHTITKIIHDALFFKPNNHDNVRIATLMKRANHILNHRLVCDRKHHLRSCERQWSAPSPFARSKNNRLHRFSPMHSFLGLHL</sequence>
<organism evidence="1">
    <name type="scientific">Candidatus Methanogaster sp. ANME-2c ERB4</name>
    <dbReference type="NCBI Taxonomy" id="2759911"/>
    <lineage>
        <taxon>Archaea</taxon>
        <taxon>Methanobacteriati</taxon>
        <taxon>Methanobacteriota</taxon>
        <taxon>Stenosarchaea group</taxon>
        <taxon>Methanomicrobia</taxon>
        <taxon>Methanosarcinales</taxon>
        <taxon>ANME-2 cluster</taxon>
        <taxon>Candidatus Methanogasteraceae</taxon>
        <taxon>Candidatus Methanogaster</taxon>
    </lineage>
</organism>
<accession>A0A7G9YJW4</accession>
<dbReference type="AlphaFoldDB" id="A0A7G9YJW4"/>
<name>A0A7G9YJW4_9EURY</name>
<proteinExistence type="predicted"/>
<reference evidence="1" key="1">
    <citation type="submission" date="2020-06" db="EMBL/GenBank/DDBJ databases">
        <title>Unique genomic features of the anaerobic methanotrophic archaea.</title>
        <authorList>
            <person name="Chadwick G.L."/>
            <person name="Skennerton C.T."/>
            <person name="Laso-Perez R."/>
            <person name="Leu A.O."/>
            <person name="Speth D.R."/>
            <person name="Yu H."/>
            <person name="Morgan-Lang C."/>
            <person name="Hatzenpichler R."/>
            <person name="Goudeau D."/>
            <person name="Malmstrom R."/>
            <person name="Brazelton W.J."/>
            <person name="Woyke T."/>
            <person name="Hallam S.J."/>
            <person name="Tyson G.W."/>
            <person name="Wegener G."/>
            <person name="Boetius A."/>
            <person name="Orphan V."/>
        </authorList>
    </citation>
    <scope>NUCLEOTIDE SEQUENCE</scope>
</reference>
<dbReference type="EMBL" id="MT631321">
    <property type="protein sequence ID" value="QNO48298.1"/>
    <property type="molecule type" value="Genomic_DNA"/>
</dbReference>
<protein>
    <submittedName>
        <fullName evidence="1">Uncharacterized protein</fullName>
    </submittedName>
</protein>
<evidence type="ECO:0000313" key="1">
    <source>
        <dbReference type="EMBL" id="QNO48298.1"/>
    </source>
</evidence>
<gene>
    <name evidence="1" type="ORF">DHHKMHHO_00002</name>
</gene>